<evidence type="ECO:0000313" key="2">
    <source>
        <dbReference type="EMBL" id="SEL76099.1"/>
    </source>
</evidence>
<name>A0A1H7SUW0_9SPHI</name>
<feature type="transmembrane region" description="Helical" evidence="1">
    <location>
        <begin position="42"/>
        <end position="59"/>
    </location>
</feature>
<evidence type="ECO:0000256" key="1">
    <source>
        <dbReference type="SAM" id="Phobius"/>
    </source>
</evidence>
<keyword evidence="1" id="KW-0472">Membrane</keyword>
<feature type="transmembrane region" description="Helical" evidence="1">
    <location>
        <begin position="71"/>
        <end position="88"/>
    </location>
</feature>
<keyword evidence="1" id="KW-1133">Transmembrane helix</keyword>
<reference evidence="3" key="1">
    <citation type="submission" date="2016-10" db="EMBL/GenBank/DDBJ databases">
        <authorList>
            <person name="Varghese N."/>
            <person name="Submissions S."/>
        </authorList>
    </citation>
    <scope>NUCLEOTIDE SEQUENCE [LARGE SCALE GENOMIC DNA]</scope>
    <source>
        <strain evidence="3">Jip14</strain>
    </source>
</reference>
<keyword evidence="1" id="KW-0812">Transmembrane</keyword>
<dbReference type="AlphaFoldDB" id="A0A1H7SUW0"/>
<feature type="transmembrane region" description="Helical" evidence="1">
    <location>
        <begin position="137"/>
        <end position="158"/>
    </location>
</feature>
<evidence type="ECO:0000313" key="3">
    <source>
        <dbReference type="Proteomes" id="UP000198916"/>
    </source>
</evidence>
<dbReference type="Proteomes" id="UP000198916">
    <property type="component" value="Unassembled WGS sequence"/>
</dbReference>
<dbReference type="EMBL" id="FNZR01000009">
    <property type="protein sequence ID" value="SEL76099.1"/>
    <property type="molecule type" value="Genomic_DNA"/>
</dbReference>
<feature type="transmembrane region" description="Helical" evidence="1">
    <location>
        <begin position="100"/>
        <end position="117"/>
    </location>
</feature>
<protein>
    <submittedName>
        <fullName evidence="2">Uncharacterized protein</fullName>
    </submittedName>
</protein>
<keyword evidence="3" id="KW-1185">Reference proteome</keyword>
<feature type="transmembrane region" description="Helical" evidence="1">
    <location>
        <begin position="12"/>
        <end position="30"/>
    </location>
</feature>
<gene>
    <name evidence="2" type="ORF">SAMN05421740_109201</name>
</gene>
<sequence length="174" mass="20918">MLTKSSSNHMMYNVFLWLEASFVGSFLSYLYRPHIKTKRWPWYWVALFGSAFFIEFAYMKGEGFMHRTTTGMSVIFVIGCVYYFWLIWDDTHIANIFTHAPFWWIVGALYFYFGSTVNNLLFEQLMDLEEPRFQGSLYYAITIMLNIILYSIWSYAFYCRYRERNLIGYCSTAR</sequence>
<proteinExistence type="predicted"/>
<accession>A0A1H7SUW0</accession>
<dbReference type="STRING" id="332977.SAMN05421740_109201"/>
<organism evidence="2 3">
    <name type="scientific">Parapedobacter koreensis</name>
    <dbReference type="NCBI Taxonomy" id="332977"/>
    <lineage>
        <taxon>Bacteria</taxon>
        <taxon>Pseudomonadati</taxon>
        <taxon>Bacteroidota</taxon>
        <taxon>Sphingobacteriia</taxon>
        <taxon>Sphingobacteriales</taxon>
        <taxon>Sphingobacteriaceae</taxon>
        <taxon>Parapedobacter</taxon>
    </lineage>
</organism>